<protein>
    <submittedName>
        <fullName evidence="1">Uncharacterized protein</fullName>
    </submittedName>
</protein>
<dbReference type="EMBL" id="JAUONS010000001">
    <property type="protein sequence ID" value="MDO6360767.1"/>
    <property type="molecule type" value="Genomic_DNA"/>
</dbReference>
<proteinExistence type="predicted"/>
<accession>A0ABD4ZZ19</accession>
<reference evidence="1" key="1">
    <citation type="submission" date="2023-07" db="EMBL/GenBank/DDBJ databases">
        <title>Whole Genome Sequencing of Colonoscopy isolates.</title>
        <authorList>
            <person name="Surve S.V."/>
            <person name="Valls R.A."/>
            <person name="Barrak K.E."/>
            <person name="Gardner T.B."/>
            <person name="O'Toole G.A."/>
        </authorList>
    </citation>
    <scope>NUCLEOTIDE SEQUENCE</scope>
    <source>
        <strain evidence="1">GP0003</strain>
    </source>
</reference>
<evidence type="ECO:0000313" key="1">
    <source>
        <dbReference type="EMBL" id="MDO6360767.1"/>
    </source>
</evidence>
<gene>
    <name evidence="1" type="ORF">Q4436_01355</name>
</gene>
<dbReference type="AlphaFoldDB" id="A0ABD4ZZ19"/>
<name>A0ABD4ZZ19_9LACO</name>
<dbReference type="RefSeq" id="WP_262333882.1">
    <property type="nucleotide sequence ID" value="NZ_JANZQG010000004.1"/>
</dbReference>
<organism evidence="1 2">
    <name type="scientific">Lactobacillus paragasseri</name>
    <dbReference type="NCBI Taxonomy" id="2107999"/>
    <lineage>
        <taxon>Bacteria</taxon>
        <taxon>Bacillati</taxon>
        <taxon>Bacillota</taxon>
        <taxon>Bacilli</taxon>
        <taxon>Lactobacillales</taxon>
        <taxon>Lactobacillaceae</taxon>
        <taxon>Lactobacillus</taxon>
    </lineage>
</organism>
<evidence type="ECO:0000313" key="2">
    <source>
        <dbReference type="Proteomes" id="UP001169713"/>
    </source>
</evidence>
<dbReference type="Proteomes" id="UP001169713">
    <property type="component" value="Unassembled WGS sequence"/>
</dbReference>
<sequence length="94" mass="11164">MKKICGPSFEEWNRMSDKEKEDFKQSYKDINDFAEKVVKGDEMLKSVDSKKLFQELIDRKFLIPVPKYLNSKFIVKKAYQQKGTIYKGIFLSKE</sequence>
<comment type="caution">
    <text evidence="1">The sequence shown here is derived from an EMBL/GenBank/DDBJ whole genome shotgun (WGS) entry which is preliminary data.</text>
</comment>